<dbReference type="Pfam" id="PF02518">
    <property type="entry name" value="HATPase_c"/>
    <property type="match status" value="1"/>
</dbReference>
<dbReference type="Pfam" id="PF00512">
    <property type="entry name" value="HisKA"/>
    <property type="match status" value="1"/>
</dbReference>
<evidence type="ECO:0000256" key="2">
    <source>
        <dbReference type="ARBA" id="ARBA00004370"/>
    </source>
</evidence>
<reference evidence="9" key="1">
    <citation type="submission" date="2023-03" db="EMBL/GenBank/DDBJ databases">
        <authorList>
            <person name="Shen W."/>
            <person name="Cai J."/>
        </authorList>
    </citation>
    <scope>NUCLEOTIDE SEQUENCE</scope>
    <source>
        <strain evidence="9">B226-2</strain>
    </source>
</reference>
<keyword evidence="6 9" id="KW-0418">Kinase</keyword>
<dbReference type="Gene3D" id="1.10.287.130">
    <property type="match status" value="1"/>
</dbReference>
<evidence type="ECO:0000256" key="4">
    <source>
        <dbReference type="ARBA" id="ARBA00022553"/>
    </source>
</evidence>
<keyword evidence="4" id="KW-0597">Phosphoprotein</keyword>
<dbReference type="RefSeq" id="WP_311835812.1">
    <property type="nucleotide sequence ID" value="NZ_JARQBJ010000008.1"/>
</dbReference>
<dbReference type="CDD" id="cd00075">
    <property type="entry name" value="HATPase"/>
    <property type="match status" value="1"/>
</dbReference>
<evidence type="ECO:0000256" key="5">
    <source>
        <dbReference type="ARBA" id="ARBA00022679"/>
    </source>
</evidence>
<dbReference type="PANTHER" id="PTHR43547">
    <property type="entry name" value="TWO-COMPONENT HISTIDINE KINASE"/>
    <property type="match status" value="1"/>
</dbReference>
<sequence length="221" mass="25175">MIANVSHELRSPLSLIRGYSEMIRDVTGDNSKLRNENLDLIISETQRLSTMVDDIMDYSKMQSGYYELKIASVNLVDLVKNTVEMEKINAAQYDQKLRFYSSSIQIIVDIDPIKISQVIQNLLSNAINHSENGREIDISINEKGDTILVSVENPGSEIPDEMKELIWERYQQIQHQGGHKEGTGIGLAIVRTILETHQMDFGVRSKNGINCFWFEVKKSIK</sequence>
<gene>
    <name evidence="9" type="ORF">P7H43_12715</name>
</gene>
<proteinExistence type="predicted"/>
<accession>A0AAW8U369</accession>
<evidence type="ECO:0000256" key="7">
    <source>
        <dbReference type="ARBA" id="ARBA00023012"/>
    </source>
</evidence>
<dbReference type="Gene3D" id="3.30.565.10">
    <property type="entry name" value="Histidine kinase-like ATPase, C-terminal domain"/>
    <property type="match status" value="1"/>
</dbReference>
<dbReference type="InterPro" id="IPR005467">
    <property type="entry name" value="His_kinase_dom"/>
</dbReference>
<dbReference type="InterPro" id="IPR003661">
    <property type="entry name" value="HisK_dim/P_dom"/>
</dbReference>
<name>A0AAW8U369_9ENTE</name>
<dbReference type="GO" id="GO:0000155">
    <property type="term" value="F:phosphorelay sensor kinase activity"/>
    <property type="evidence" value="ECO:0007669"/>
    <property type="project" value="InterPro"/>
</dbReference>
<keyword evidence="5" id="KW-0808">Transferase</keyword>
<dbReference type="InterPro" id="IPR003594">
    <property type="entry name" value="HATPase_dom"/>
</dbReference>
<evidence type="ECO:0000256" key="6">
    <source>
        <dbReference type="ARBA" id="ARBA00022777"/>
    </source>
</evidence>
<dbReference type="SUPFAM" id="SSF47384">
    <property type="entry name" value="Homodimeric domain of signal transducing histidine kinase"/>
    <property type="match status" value="1"/>
</dbReference>
<dbReference type="InterPro" id="IPR036097">
    <property type="entry name" value="HisK_dim/P_sf"/>
</dbReference>
<dbReference type="FunFam" id="1.10.287.130:FF:000001">
    <property type="entry name" value="Two-component sensor histidine kinase"/>
    <property type="match status" value="1"/>
</dbReference>
<comment type="subcellular location">
    <subcellularLocation>
        <location evidence="2">Membrane</location>
    </subcellularLocation>
</comment>
<dbReference type="GO" id="GO:0016020">
    <property type="term" value="C:membrane"/>
    <property type="evidence" value="ECO:0007669"/>
    <property type="project" value="UniProtKB-SubCell"/>
</dbReference>
<comment type="caution">
    <text evidence="9">The sequence shown here is derived from an EMBL/GenBank/DDBJ whole genome shotgun (WGS) entry which is preliminary data.</text>
</comment>
<feature type="domain" description="Histidine kinase" evidence="8">
    <location>
        <begin position="4"/>
        <end position="220"/>
    </location>
</feature>
<dbReference type="AlphaFoldDB" id="A0AAW8U369"/>
<evidence type="ECO:0000256" key="3">
    <source>
        <dbReference type="ARBA" id="ARBA00012438"/>
    </source>
</evidence>
<dbReference type="SMART" id="SM00388">
    <property type="entry name" value="HisKA"/>
    <property type="match status" value="1"/>
</dbReference>
<dbReference type="PROSITE" id="PS50109">
    <property type="entry name" value="HIS_KIN"/>
    <property type="match status" value="1"/>
</dbReference>
<keyword evidence="7" id="KW-0902">Two-component regulatory system</keyword>
<evidence type="ECO:0000259" key="8">
    <source>
        <dbReference type="PROSITE" id="PS50109"/>
    </source>
</evidence>
<evidence type="ECO:0000256" key="1">
    <source>
        <dbReference type="ARBA" id="ARBA00000085"/>
    </source>
</evidence>
<evidence type="ECO:0000313" key="10">
    <source>
        <dbReference type="Proteomes" id="UP001256711"/>
    </source>
</evidence>
<dbReference type="CDD" id="cd00082">
    <property type="entry name" value="HisKA"/>
    <property type="match status" value="1"/>
</dbReference>
<dbReference type="SMART" id="SM00387">
    <property type="entry name" value="HATPase_c"/>
    <property type="match status" value="1"/>
</dbReference>
<evidence type="ECO:0000313" key="9">
    <source>
        <dbReference type="EMBL" id="MDT2811341.1"/>
    </source>
</evidence>
<comment type="catalytic activity">
    <reaction evidence="1">
        <text>ATP + protein L-histidine = ADP + protein N-phospho-L-histidine.</text>
        <dbReference type="EC" id="2.7.13.3"/>
    </reaction>
</comment>
<dbReference type="InterPro" id="IPR036890">
    <property type="entry name" value="HATPase_C_sf"/>
</dbReference>
<dbReference type="Proteomes" id="UP001256711">
    <property type="component" value="Unassembled WGS sequence"/>
</dbReference>
<organism evidence="9 10">
    <name type="scientific">Enterococcus asini</name>
    <dbReference type="NCBI Taxonomy" id="57732"/>
    <lineage>
        <taxon>Bacteria</taxon>
        <taxon>Bacillati</taxon>
        <taxon>Bacillota</taxon>
        <taxon>Bacilli</taxon>
        <taxon>Lactobacillales</taxon>
        <taxon>Enterococcaceae</taxon>
        <taxon>Enterococcus</taxon>
    </lineage>
</organism>
<dbReference type="PANTHER" id="PTHR43547:SF2">
    <property type="entry name" value="HYBRID SIGNAL TRANSDUCTION HISTIDINE KINASE C"/>
    <property type="match status" value="1"/>
</dbReference>
<protein>
    <recommendedName>
        <fullName evidence="3">histidine kinase</fullName>
        <ecNumber evidence="3">2.7.13.3</ecNumber>
    </recommendedName>
</protein>
<dbReference type="EMBL" id="JARQBJ010000008">
    <property type="protein sequence ID" value="MDT2811341.1"/>
    <property type="molecule type" value="Genomic_DNA"/>
</dbReference>
<dbReference type="EC" id="2.7.13.3" evidence="3"/>
<dbReference type="SUPFAM" id="SSF55874">
    <property type="entry name" value="ATPase domain of HSP90 chaperone/DNA topoisomerase II/histidine kinase"/>
    <property type="match status" value="1"/>
</dbReference>